<evidence type="ECO:0000256" key="1">
    <source>
        <dbReference type="SAM" id="MobiDB-lite"/>
    </source>
</evidence>
<evidence type="ECO:0000313" key="3">
    <source>
        <dbReference type="Proteomes" id="UP000717696"/>
    </source>
</evidence>
<evidence type="ECO:0000313" key="2">
    <source>
        <dbReference type="EMBL" id="KAH7112244.1"/>
    </source>
</evidence>
<sequence length="158" mass="17189">MLEELRRRIPPRPVEMLPQMQLTQTMDYLPDSGSVEAACQPAAPTPTLAPTSTSMGSPGHGPENSISNPLAILFTSRKPVVTLPSLTTILRFLVVACLPAWVGNWPLAPLFESRLRTLEPRSGIQPALTAQLSSRVSSHHHAIPRARFLQPLPGYPAT</sequence>
<comment type="caution">
    <text evidence="2">The sequence shown here is derived from an EMBL/GenBank/DDBJ whole genome shotgun (WGS) entry which is preliminary data.</text>
</comment>
<keyword evidence="3" id="KW-1185">Reference proteome</keyword>
<protein>
    <submittedName>
        <fullName evidence="2">Uncharacterized protein</fullName>
    </submittedName>
</protein>
<name>A0A9P9D4G6_9HYPO</name>
<feature type="region of interest" description="Disordered" evidence="1">
    <location>
        <begin position="40"/>
        <end position="62"/>
    </location>
</feature>
<reference evidence="2" key="1">
    <citation type="journal article" date="2021" name="Nat. Commun.">
        <title>Genetic determinants of endophytism in the Arabidopsis root mycobiome.</title>
        <authorList>
            <person name="Mesny F."/>
            <person name="Miyauchi S."/>
            <person name="Thiergart T."/>
            <person name="Pickel B."/>
            <person name="Atanasova L."/>
            <person name="Karlsson M."/>
            <person name="Huettel B."/>
            <person name="Barry K.W."/>
            <person name="Haridas S."/>
            <person name="Chen C."/>
            <person name="Bauer D."/>
            <person name="Andreopoulos W."/>
            <person name="Pangilinan J."/>
            <person name="LaButti K."/>
            <person name="Riley R."/>
            <person name="Lipzen A."/>
            <person name="Clum A."/>
            <person name="Drula E."/>
            <person name="Henrissat B."/>
            <person name="Kohler A."/>
            <person name="Grigoriev I.V."/>
            <person name="Martin F.M."/>
            <person name="Hacquard S."/>
        </authorList>
    </citation>
    <scope>NUCLEOTIDE SEQUENCE</scope>
    <source>
        <strain evidence="2">MPI-CAGE-AT-0021</strain>
    </source>
</reference>
<organism evidence="2 3">
    <name type="scientific">Dactylonectria estremocensis</name>
    <dbReference type="NCBI Taxonomy" id="1079267"/>
    <lineage>
        <taxon>Eukaryota</taxon>
        <taxon>Fungi</taxon>
        <taxon>Dikarya</taxon>
        <taxon>Ascomycota</taxon>
        <taxon>Pezizomycotina</taxon>
        <taxon>Sordariomycetes</taxon>
        <taxon>Hypocreomycetidae</taxon>
        <taxon>Hypocreales</taxon>
        <taxon>Nectriaceae</taxon>
        <taxon>Dactylonectria</taxon>
    </lineage>
</organism>
<feature type="compositionally biased region" description="Low complexity" evidence="1">
    <location>
        <begin position="40"/>
        <end position="53"/>
    </location>
</feature>
<dbReference type="EMBL" id="JAGMUU010000052">
    <property type="protein sequence ID" value="KAH7112244.1"/>
    <property type="molecule type" value="Genomic_DNA"/>
</dbReference>
<proteinExistence type="predicted"/>
<accession>A0A9P9D4G6</accession>
<dbReference type="AlphaFoldDB" id="A0A9P9D4G6"/>
<gene>
    <name evidence="2" type="ORF">B0J13DRAFT_269074</name>
</gene>
<dbReference type="Proteomes" id="UP000717696">
    <property type="component" value="Unassembled WGS sequence"/>
</dbReference>